<gene>
    <name evidence="1" type="ORF">ACFQU0_01885</name>
</gene>
<proteinExistence type="predicted"/>
<organism evidence="1 2">
    <name type="scientific">Hydrogenophaga defluvii</name>
    <dbReference type="NCBI Taxonomy" id="249410"/>
    <lineage>
        <taxon>Bacteria</taxon>
        <taxon>Pseudomonadati</taxon>
        <taxon>Pseudomonadota</taxon>
        <taxon>Betaproteobacteria</taxon>
        <taxon>Burkholderiales</taxon>
        <taxon>Comamonadaceae</taxon>
        <taxon>Hydrogenophaga</taxon>
    </lineage>
</organism>
<dbReference type="Pfam" id="PF12694">
    <property type="entry name" value="cpYpsA"/>
    <property type="match status" value="1"/>
</dbReference>
<evidence type="ECO:0000313" key="2">
    <source>
        <dbReference type="Proteomes" id="UP001596457"/>
    </source>
</evidence>
<dbReference type="SUPFAM" id="SSF102405">
    <property type="entry name" value="MCP/YpsA-like"/>
    <property type="match status" value="1"/>
</dbReference>
<name>A0ABW2S7C6_9BURK</name>
<evidence type="ECO:0000313" key="1">
    <source>
        <dbReference type="EMBL" id="MFC7459174.1"/>
    </source>
</evidence>
<sequence length="168" mass="18271">MADADLWLIEKIVSGGQTGVDRAALHWALQRGVAHGGWCPKGRLAADGSLPEHYLLRETDSTGYRQRTKLNVRDSDATLIFNTGVLDGGTLQTARFAQTLGRPHLVAQLDELALEGFVRRIRVWLTEGQFGVLNVAGPREEKRPGVYACVAAQLDACFRGNTAADADN</sequence>
<dbReference type="Gene3D" id="3.40.50.450">
    <property type="match status" value="1"/>
</dbReference>
<dbReference type="InterPro" id="IPR024755">
    <property type="entry name" value="cpYpsA"/>
</dbReference>
<dbReference type="Proteomes" id="UP001596457">
    <property type="component" value="Unassembled WGS sequence"/>
</dbReference>
<reference evidence="2" key="1">
    <citation type="journal article" date="2019" name="Int. J. Syst. Evol. Microbiol.">
        <title>The Global Catalogue of Microorganisms (GCM) 10K type strain sequencing project: providing services to taxonomists for standard genome sequencing and annotation.</title>
        <authorList>
            <consortium name="The Broad Institute Genomics Platform"/>
            <consortium name="The Broad Institute Genome Sequencing Center for Infectious Disease"/>
            <person name="Wu L."/>
            <person name="Ma J."/>
        </authorList>
    </citation>
    <scope>NUCLEOTIDE SEQUENCE [LARGE SCALE GENOMIC DNA]</scope>
    <source>
        <strain evidence="2">CCUG 53903</strain>
    </source>
</reference>
<dbReference type="RefSeq" id="WP_382198315.1">
    <property type="nucleotide sequence ID" value="NZ_JBHTBZ010000005.1"/>
</dbReference>
<protein>
    <submittedName>
        <fullName evidence="1">Molybdenum carrier protein</fullName>
    </submittedName>
</protein>
<dbReference type="EMBL" id="JBHTBZ010000005">
    <property type="protein sequence ID" value="MFC7459174.1"/>
    <property type="molecule type" value="Genomic_DNA"/>
</dbReference>
<comment type="caution">
    <text evidence="1">The sequence shown here is derived from an EMBL/GenBank/DDBJ whole genome shotgun (WGS) entry which is preliminary data.</text>
</comment>
<keyword evidence="2" id="KW-1185">Reference proteome</keyword>
<accession>A0ABW2S7C6</accession>